<feature type="compositionally biased region" description="Polar residues" evidence="4">
    <location>
        <begin position="58"/>
        <end position="68"/>
    </location>
</feature>
<dbReference type="InterPro" id="IPR018791">
    <property type="entry name" value="UV_resistance/autophagy_Atg14"/>
</dbReference>
<evidence type="ECO:0000256" key="2">
    <source>
        <dbReference type="ARBA" id="ARBA00013807"/>
    </source>
</evidence>
<protein>
    <recommendedName>
        <fullName evidence="2">Autophagy-related protein 14</fullName>
    </recommendedName>
</protein>
<feature type="compositionally biased region" description="Basic and acidic residues" evidence="4">
    <location>
        <begin position="673"/>
        <end position="689"/>
    </location>
</feature>
<dbReference type="EMBL" id="KV454410">
    <property type="protein sequence ID" value="ODQ65331.1"/>
    <property type="molecule type" value="Genomic_DNA"/>
</dbReference>
<feature type="compositionally biased region" description="Polar residues" evidence="4">
    <location>
        <begin position="529"/>
        <end position="554"/>
    </location>
</feature>
<dbReference type="GO" id="GO:0032991">
    <property type="term" value="C:protein-containing complex"/>
    <property type="evidence" value="ECO:0007669"/>
    <property type="project" value="UniProtKB-ARBA"/>
</dbReference>
<evidence type="ECO:0000313" key="5">
    <source>
        <dbReference type="EMBL" id="ODQ65331.1"/>
    </source>
</evidence>
<dbReference type="Pfam" id="PF10186">
    <property type="entry name" value="ATG14"/>
    <property type="match status" value="1"/>
</dbReference>
<feature type="compositionally biased region" description="Low complexity" evidence="4">
    <location>
        <begin position="128"/>
        <end position="159"/>
    </location>
</feature>
<feature type="region of interest" description="Disordered" evidence="4">
    <location>
        <begin position="497"/>
        <end position="554"/>
    </location>
</feature>
<dbReference type="Proteomes" id="UP000095009">
    <property type="component" value="Unassembled WGS sequence"/>
</dbReference>
<keyword evidence="6" id="KW-1185">Reference proteome</keyword>
<feature type="region of interest" description="Disordered" evidence="4">
    <location>
        <begin position="1"/>
        <end position="159"/>
    </location>
</feature>
<accession>A0A1E3PIT1</accession>
<feature type="region of interest" description="Disordered" evidence="4">
    <location>
        <begin position="633"/>
        <end position="732"/>
    </location>
</feature>
<evidence type="ECO:0000256" key="1">
    <source>
        <dbReference type="ARBA" id="ARBA00009574"/>
    </source>
</evidence>
<keyword evidence="3" id="KW-0175">Coiled coil</keyword>
<dbReference type="GO" id="GO:0005737">
    <property type="term" value="C:cytoplasm"/>
    <property type="evidence" value="ECO:0007669"/>
    <property type="project" value="UniProtKB-ARBA"/>
</dbReference>
<feature type="region of interest" description="Disordered" evidence="4">
    <location>
        <begin position="353"/>
        <end position="383"/>
    </location>
</feature>
<proteinExistence type="inferred from homology"/>
<feature type="compositionally biased region" description="Acidic residues" evidence="4">
    <location>
        <begin position="646"/>
        <end position="659"/>
    </location>
</feature>
<evidence type="ECO:0000256" key="3">
    <source>
        <dbReference type="ARBA" id="ARBA00023054"/>
    </source>
</evidence>
<feature type="compositionally biased region" description="Polar residues" evidence="4">
    <location>
        <begin position="662"/>
        <end position="672"/>
    </location>
</feature>
<dbReference type="OrthoDB" id="16772at2759"/>
<gene>
    <name evidence="5" type="ORF">NADFUDRAFT_51925</name>
</gene>
<comment type="similarity">
    <text evidence="1">Belongs to the ATG14 family.</text>
</comment>
<dbReference type="AlphaFoldDB" id="A0A1E3PIT1"/>
<reference evidence="5 6" key="1">
    <citation type="journal article" date="2016" name="Proc. Natl. Acad. Sci. U.S.A.">
        <title>Comparative genomics of biotechnologically important yeasts.</title>
        <authorList>
            <person name="Riley R."/>
            <person name="Haridas S."/>
            <person name="Wolfe K.H."/>
            <person name="Lopes M.R."/>
            <person name="Hittinger C.T."/>
            <person name="Goeker M."/>
            <person name="Salamov A.A."/>
            <person name="Wisecaver J.H."/>
            <person name="Long T.M."/>
            <person name="Calvey C.H."/>
            <person name="Aerts A.L."/>
            <person name="Barry K.W."/>
            <person name="Choi C."/>
            <person name="Clum A."/>
            <person name="Coughlan A.Y."/>
            <person name="Deshpande S."/>
            <person name="Douglass A.P."/>
            <person name="Hanson S.J."/>
            <person name="Klenk H.-P."/>
            <person name="LaButti K.M."/>
            <person name="Lapidus A."/>
            <person name="Lindquist E.A."/>
            <person name="Lipzen A.M."/>
            <person name="Meier-Kolthoff J.P."/>
            <person name="Ohm R.A."/>
            <person name="Otillar R.P."/>
            <person name="Pangilinan J.L."/>
            <person name="Peng Y."/>
            <person name="Rokas A."/>
            <person name="Rosa C.A."/>
            <person name="Scheuner C."/>
            <person name="Sibirny A.A."/>
            <person name="Slot J.C."/>
            <person name="Stielow J.B."/>
            <person name="Sun H."/>
            <person name="Kurtzman C.P."/>
            <person name="Blackwell M."/>
            <person name="Grigoriev I.V."/>
            <person name="Jeffries T.W."/>
        </authorList>
    </citation>
    <scope>NUCLEOTIDE SEQUENCE [LARGE SCALE GENOMIC DNA]</scope>
    <source>
        <strain evidence="5 6">DSM 6958</strain>
    </source>
</reference>
<organism evidence="5 6">
    <name type="scientific">Nadsonia fulvescens var. elongata DSM 6958</name>
    <dbReference type="NCBI Taxonomy" id="857566"/>
    <lineage>
        <taxon>Eukaryota</taxon>
        <taxon>Fungi</taxon>
        <taxon>Dikarya</taxon>
        <taxon>Ascomycota</taxon>
        <taxon>Saccharomycotina</taxon>
        <taxon>Dipodascomycetes</taxon>
        <taxon>Dipodascales</taxon>
        <taxon>Dipodascales incertae sedis</taxon>
        <taxon>Nadsonia</taxon>
    </lineage>
</organism>
<feature type="compositionally biased region" description="Low complexity" evidence="4">
    <location>
        <begin position="18"/>
        <end position="30"/>
    </location>
</feature>
<feature type="compositionally biased region" description="Polar residues" evidence="4">
    <location>
        <begin position="497"/>
        <end position="521"/>
    </location>
</feature>
<name>A0A1E3PIT1_9ASCO</name>
<feature type="compositionally biased region" description="Polar residues" evidence="4">
    <location>
        <begin position="101"/>
        <end position="122"/>
    </location>
</feature>
<evidence type="ECO:0000256" key="4">
    <source>
        <dbReference type="SAM" id="MobiDB-lite"/>
    </source>
</evidence>
<sequence>MAVESRLSTDSERVGAFPSSSETSKGSPTSPDYPRRYNSPGSPHSRAMGPAYTERHSSGNMVYSPNHSGTHHMNSKMRQGPGSPQSKLSRQPDVKTHRYNPLSSSNIPYTMRHQTPPGSSNVDRYMGPTAASNSTPPSPKYNSYRSSRSSSAPSNTAKSIAKPPALLRCPICTLVKHQFNCSSCSVKIIGPKQQLQISLDKELKALSERIERVVAMPGETTKSDNDSIVNPSPPVDGNGVFGLRLLQISKNSELKKQQEIHTHMQDLSQNIEELKIMIEELKSSIGYRQSTVDINRAKVDLHHSQALQTVKALIKEKRLQNISIHEKLNRVRSLLSSELVNLFGLREKRPSRRKRRKSVYTNGISSSAPNGEDPGNNPAMDNDYVNVEDHLTKDGKPPLIISFFILPNFITISRYSHHMINVSIERLAYFLVLISYYLNIQLPFEIRLPGRNHPYTRISNQAFRNPQNREAGPNFGSTNTMEIAGATKLSRFKMALSSNGSRGKPLQPSSGNNQQHSTFNGRPSVHHILSTSSPVKNSATTSYNKSRTSSSGIGTSENLGVKRLLHLPSSIKSMMQSQCKAFEEYVEGLAMLSVNLAVIAENLGMSPRKLNSVEKLCNVDRILVSLFLSLDDEGEDGMDNSSSEVSESDNDDDYDSEDEIPNHQSHNISDTNRGNEKDVKSFVDNERNKSNARRSSTTEISALDGNRAPSEPPSPFSSNEKTARERLSKSTRTSQYGYKTIDLTTLTDYIITQIYLEVEGGSAEWDFIDKDGLELDPLGQAVNDININNDGKRNDDNDSIK</sequence>
<evidence type="ECO:0000313" key="6">
    <source>
        <dbReference type="Proteomes" id="UP000095009"/>
    </source>
</evidence>
<feature type="compositionally biased region" description="Polar residues" evidence="4">
    <location>
        <begin position="359"/>
        <end position="369"/>
    </location>
</feature>